<dbReference type="EMBL" id="DSGT01000012">
    <property type="protein sequence ID" value="HEW53396.1"/>
    <property type="molecule type" value="Genomic_DNA"/>
</dbReference>
<keyword evidence="3 5" id="KW-1133">Transmembrane helix</keyword>
<evidence type="ECO:0000313" key="9">
    <source>
        <dbReference type="EMBL" id="HEW53396.1"/>
    </source>
</evidence>
<dbReference type="InterPro" id="IPR056739">
    <property type="entry name" value="NfeD_membrane"/>
</dbReference>
<name>A0A7C2ZCM7_9CREN</name>
<evidence type="ECO:0000256" key="3">
    <source>
        <dbReference type="ARBA" id="ARBA00022989"/>
    </source>
</evidence>
<dbReference type="Gene3D" id="2.40.50.140">
    <property type="entry name" value="Nucleic acid-binding proteins"/>
    <property type="match status" value="1"/>
</dbReference>
<comment type="caution">
    <text evidence="9">The sequence shown here is derived from an EMBL/GenBank/DDBJ whole genome shotgun (WGS) entry which is preliminary data.</text>
</comment>
<dbReference type="InterPro" id="IPR052165">
    <property type="entry name" value="Membrane_assoc_protease"/>
</dbReference>
<feature type="domain" description="NfeD-like C-terminal" evidence="6">
    <location>
        <begin position="360"/>
        <end position="410"/>
    </location>
</feature>
<dbReference type="Gene3D" id="3.90.226.10">
    <property type="entry name" value="2-enoyl-CoA Hydratase, Chain A, domain 1"/>
    <property type="match status" value="1"/>
</dbReference>
<dbReference type="Pfam" id="PF25145">
    <property type="entry name" value="NfeD1b_N"/>
    <property type="match status" value="1"/>
</dbReference>
<dbReference type="Pfam" id="PF01957">
    <property type="entry name" value="NfeD"/>
    <property type="match status" value="1"/>
</dbReference>
<evidence type="ECO:0000259" key="8">
    <source>
        <dbReference type="Pfam" id="PF25145"/>
    </source>
</evidence>
<dbReference type="SUPFAM" id="SSF141322">
    <property type="entry name" value="NfeD domain-like"/>
    <property type="match status" value="1"/>
</dbReference>
<evidence type="ECO:0000256" key="1">
    <source>
        <dbReference type="ARBA" id="ARBA00004141"/>
    </source>
</evidence>
<keyword evidence="4 5" id="KW-0472">Membrane</keyword>
<reference evidence="9" key="1">
    <citation type="journal article" date="2020" name="mSystems">
        <title>Genome- and Community-Level Interaction Insights into Carbon Utilization and Element Cycling Functions of Hydrothermarchaeota in Hydrothermal Sediment.</title>
        <authorList>
            <person name="Zhou Z."/>
            <person name="Liu Y."/>
            <person name="Xu W."/>
            <person name="Pan J."/>
            <person name="Luo Z.H."/>
            <person name="Li M."/>
        </authorList>
    </citation>
    <scope>NUCLEOTIDE SEQUENCE [LARGE SCALE GENOMIC DNA]</scope>
    <source>
        <strain evidence="9">SpSt-16</strain>
    </source>
</reference>
<evidence type="ECO:0000256" key="4">
    <source>
        <dbReference type="ARBA" id="ARBA00023136"/>
    </source>
</evidence>
<comment type="subcellular location">
    <subcellularLocation>
        <location evidence="1">Membrane</location>
        <topology evidence="1">Multi-pass membrane protein</topology>
    </subcellularLocation>
</comment>
<feature type="transmembrane region" description="Helical" evidence="5">
    <location>
        <begin position="265"/>
        <end position="281"/>
    </location>
</feature>
<feature type="transmembrane region" description="Helical" evidence="5">
    <location>
        <begin position="241"/>
        <end position="259"/>
    </location>
</feature>
<feature type="domain" description="NfeD1b N-terminal" evidence="8">
    <location>
        <begin position="38"/>
        <end position="132"/>
    </location>
</feature>
<dbReference type="PANTHER" id="PTHR33507:SF3">
    <property type="entry name" value="INNER MEMBRANE PROTEIN YBBJ"/>
    <property type="match status" value="1"/>
</dbReference>
<dbReference type="PANTHER" id="PTHR33507">
    <property type="entry name" value="INNER MEMBRANE PROTEIN YBBJ"/>
    <property type="match status" value="1"/>
</dbReference>
<proteinExistence type="predicted"/>
<protein>
    <submittedName>
        <fullName evidence="9">Nodulation protein NfeD</fullName>
    </submittedName>
</protein>
<dbReference type="GO" id="GO:0005886">
    <property type="term" value="C:plasma membrane"/>
    <property type="evidence" value="ECO:0007669"/>
    <property type="project" value="TreeGrafter"/>
</dbReference>
<dbReference type="AlphaFoldDB" id="A0A7C2ZCM7"/>
<organism evidence="9">
    <name type="scientific">Ignisphaera aggregans</name>
    <dbReference type="NCBI Taxonomy" id="334771"/>
    <lineage>
        <taxon>Archaea</taxon>
        <taxon>Thermoproteota</taxon>
        <taxon>Thermoprotei</taxon>
        <taxon>Desulfurococcales</taxon>
        <taxon>Desulfurococcaceae</taxon>
        <taxon>Ignisphaera</taxon>
    </lineage>
</organism>
<feature type="transmembrane region" description="Helical" evidence="5">
    <location>
        <begin position="320"/>
        <end position="341"/>
    </location>
</feature>
<dbReference type="InterPro" id="IPR029045">
    <property type="entry name" value="ClpP/crotonase-like_dom_sf"/>
</dbReference>
<feature type="transmembrane region" description="Helical" evidence="5">
    <location>
        <begin position="288"/>
        <end position="308"/>
    </location>
</feature>
<dbReference type="Pfam" id="PF24961">
    <property type="entry name" value="NfeD_membrane"/>
    <property type="match status" value="1"/>
</dbReference>
<evidence type="ECO:0000256" key="2">
    <source>
        <dbReference type="ARBA" id="ARBA00022692"/>
    </source>
</evidence>
<dbReference type="InterPro" id="IPR012340">
    <property type="entry name" value="NA-bd_OB-fold"/>
</dbReference>
<dbReference type="CDD" id="cd07021">
    <property type="entry name" value="Clp_protease_NfeD_like"/>
    <property type="match status" value="1"/>
</dbReference>
<keyword evidence="2 5" id="KW-0812">Transmembrane</keyword>
<sequence>MNTRLMIAVSLILLSIALDIAPSVLLSNTGREAIVADLNMNIDAGALHFWDRVMAEASDDTVIILKINSYGGYLSVADEIVSKIIENNIECYTWIPPGAYAVSAAAMISLACNHIYMGTGSVIGDAIPIPSEPKVVEYVASRFRALAERLYGNNGTLISIAESMVREGRTLTAEEAIRLGFASKAEKIEDLENILGIKVVKTIEPGLWDGFVSLISLPVVSELLLSVGAMLILVEIFTTGFQGFAIAGVLLIILALYGMNLITPNIFALTLMLSGLVLLAIEMYNPGFGVFGLSGIVLLAIGLGYQIYITPPGLLTEPVYAIIGSAVFLAGFVGFIAFKALETLHRKRISLEQRILSSIGIAKTEIHETEAGVVHIVGEDWTAYSVKGSIPAGSKVRVVRIDGLKLYVERVEDQEEGQK</sequence>
<evidence type="ECO:0000256" key="5">
    <source>
        <dbReference type="SAM" id="Phobius"/>
    </source>
</evidence>
<dbReference type="InterPro" id="IPR002810">
    <property type="entry name" value="NfeD-like_C"/>
</dbReference>
<dbReference type="InterPro" id="IPR056738">
    <property type="entry name" value="NfeD1b_N"/>
</dbReference>
<dbReference type="SUPFAM" id="SSF52096">
    <property type="entry name" value="ClpP/crotonase"/>
    <property type="match status" value="1"/>
</dbReference>
<accession>A0A7C2ZCM7</accession>
<feature type="domain" description="NfeD integral membrane" evidence="7">
    <location>
        <begin position="220"/>
        <end position="339"/>
    </location>
</feature>
<evidence type="ECO:0000259" key="7">
    <source>
        <dbReference type="Pfam" id="PF24961"/>
    </source>
</evidence>
<evidence type="ECO:0000259" key="6">
    <source>
        <dbReference type="Pfam" id="PF01957"/>
    </source>
</evidence>
<gene>
    <name evidence="9" type="ORF">ENO77_04475</name>
</gene>